<dbReference type="PRINTS" id="PR00081">
    <property type="entry name" value="GDHRDH"/>
</dbReference>
<dbReference type="InterPro" id="IPR036291">
    <property type="entry name" value="NAD(P)-bd_dom_sf"/>
</dbReference>
<accession>A0A6J6B8R3</accession>
<dbReference type="SUPFAM" id="SSF51735">
    <property type="entry name" value="NAD(P)-binding Rossmann-fold domains"/>
    <property type="match status" value="1"/>
</dbReference>
<proteinExistence type="inferred from homology"/>
<comment type="similarity">
    <text evidence="1">Belongs to the short-chain dehydrogenases/reductases (SDR) family.</text>
</comment>
<dbReference type="Gene3D" id="3.40.50.720">
    <property type="entry name" value="NAD(P)-binding Rossmann-like Domain"/>
    <property type="match status" value="1"/>
</dbReference>
<dbReference type="CDD" id="cd05233">
    <property type="entry name" value="SDR_c"/>
    <property type="match status" value="1"/>
</dbReference>
<dbReference type="EMBL" id="CAEZSO010000005">
    <property type="protein sequence ID" value="CAB4534759.1"/>
    <property type="molecule type" value="Genomic_DNA"/>
</dbReference>
<evidence type="ECO:0000313" key="2">
    <source>
        <dbReference type="EMBL" id="CAB4534759.1"/>
    </source>
</evidence>
<dbReference type="GO" id="GO:0016616">
    <property type="term" value="F:oxidoreductase activity, acting on the CH-OH group of donors, NAD or NADP as acceptor"/>
    <property type="evidence" value="ECO:0007669"/>
    <property type="project" value="TreeGrafter"/>
</dbReference>
<organism evidence="2">
    <name type="scientific">freshwater metagenome</name>
    <dbReference type="NCBI Taxonomy" id="449393"/>
    <lineage>
        <taxon>unclassified sequences</taxon>
        <taxon>metagenomes</taxon>
        <taxon>ecological metagenomes</taxon>
    </lineage>
</organism>
<sequence length="279" mass="29640">MSNDLTGRVALITGGGRGIGRALGLRLAQEGMKVALVARTASDVDAARDEIIAAGGQAVSFAADVADQAAVEKIVAATEADLGPIYLLINNAARSASWDGTKLWESDPADWWSRVETNLLGPYLFARFALPHMVARGEGYVLAMNSLAGAAALSMTDGAYPVSKSGLFRLTDQMTSQLKGTGVKAIDLSPGLVLTDPAGAPSAPPGGWTPVERICDLVVACAHGEWDDFDGKFLHATDDFDAVRAHADEILRNDRRVLRIVPGWEDDARMKPYWGPPPE</sequence>
<dbReference type="Pfam" id="PF00106">
    <property type="entry name" value="adh_short"/>
    <property type="match status" value="1"/>
</dbReference>
<gene>
    <name evidence="2" type="ORF">UFOPK1446_00061</name>
</gene>
<protein>
    <submittedName>
        <fullName evidence="2">Unannotated protein</fullName>
    </submittedName>
</protein>
<dbReference type="PANTHER" id="PTHR42760">
    <property type="entry name" value="SHORT-CHAIN DEHYDROGENASES/REDUCTASES FAMILY MEMBER"/>
    <property type="match status" value="1"/>
</dbReference>
<evidence type="ECO:0000256" key="1">
    <source>
        <dbReference type="ARBA" id="ARBA00006484"/>
    </source>
</evidence>
<name>A0A6J6B8R3_9ZZZZ</name>
<dbReference type="InterPro" id="IPR002347">
    <property type="entry name" value="SDR_fam"/>
</dbReference>
<dbReference type="AlphaFoldDB" id="A0A6J6B8R3"/>
<reference evidence="2" key="1">
    <citation type="submission" date="2020-05" db="EMBL/GenBank/DDBJ databases">
        <authorList>
            <person name="Chiriac C."/>
            <person name="Salcher M."/>
            <person name="Ghai R."/>
            <person name="Kavagutti S V."/>
        </authorList>
    </citation>
    <scope>NUCLEOTIDE SEQUENCE</scope>
</reference>